<evidence type="ECO:0000256" key="6">
    <source>
        <dbReference type="ARBA" id="ARBA00023136"/>
    </source>
</evidence>
<keyword evidence="3" id="KW-1003">Cell membrane</keyword>
<evidence type="ECO:0000256" key="4">
    <source>
        <dbReference type="ARBA" id="ARBA00022692"/>
    </source>
</evidence>
<comment type="caution">
    <text evidence="9">The sequence shown here is derived from an EMBL/GenBank/DDBJ whole genome shotgun (WGS) entry which is preliminary data.</text>
</comment>
<reference evidence="9" key="1">
    <citation type="submission" date="2020-04" db="EMBL/GenBank/DDBJ databases">
        <authorList>
            <person name="Zhang T."/>
        </authorList>
    </citation>
    <scope>NUCLEOTIDE SEQUENCE</scope>
    <source>
        <strain evidence="9">HKST-UBA13</strain>
    </source>
</reference>
<dbReference type="EMBL" id="JAGQLJ010000061">
    <property type="protein sequence ID" value="MCA9381218.1"/>
    <property type="molecule type" value="Genomic_DNA"/>
</dbReference>
<dbReference type="PANTHER" id="PTHR30012">
    <property type="entry name" value="GENERAL SECRETION PATHWAY PROTEIN"/>
    <property type="match status" value="1"/>
</dbReference>
<comment type="similarity">
    <text evidence="2">Belongs to the GSP F family.</text>
</comment>
<evidence type="ECO:0000313" key="9">
    <source>
        <dbReference type="EMBL" id="MCA9381218.1"/>
    </source>
</evidence>
<evidence type="ECO:0000313" key="10">
    <source>
        <dbReference type="Proteomes" id="UP000775877"/>
    </source>
</evidence>
<evidence type="ECO:0000256" key="2">
    <source>
        <dbReference type="ARBA" id="ARBA00005745"/>
    </source>
</evidence>
<dbReference type="InterPro" id="IPR003004">
    <property type="entry name" value="GspF/PilC"/>
</dbReference>
<evidence type="ECO:0000256" key="3">
    <source>
        <dbReference type="ARBA" id="ARBA00022475"/>
    </source>
</evidence>
<feature type="domain" description="Type II secretion system protein GspF" evidence="8">
    <location>
        <begin position="238"/>
        <end position="361"/>
    </location>
</feature>
<feature type="transmembrane region" description="Helical" evidence="7">
    <location>
        <begin position="184"/>
        <end position="206"/>
    </location>
</feature>
<protein>
    <submittedName>
        <fullName evidence="9">Type II secretion system F family protein</fullName>
    </submittedName>
</protein>
<feature type="transmembrane region" description="Helical" evidence="7">
    <location>
        <begin position="132"/>
        <end position="153"/>
    </location>
</feature>
<keyword evidence="5 7" id="KW-1133">Transmembrane helix</keyword>
<feature type="transmembrane region" description="Helical" evidence="7">
    <location>
        <begin position="342"/>
        <end position="366"/>
    </location>
</feature>
<dbReference type="PANTHER" id="PTHR30012:SF0">
    <property type="entry name" value="TYPE II SECRETION SYSTEM PROTEIN F-RELATED"/>
    <property type="match status" value="1"/>
</dbReference>
<keyword evidence="4 7" id="KW-0812">Transmembrane</keyword>
<dbReference type="Proteomes" id="UP000775877">
    <property type="component" value="Unassembled WGS sequence"/>
</dbReference>
<feature type="domain" description="Type II secretion system protein GspF" evidence="8">
    <location>
        <begin position="34"/>
        <end position="154"/>
    </location>
</feature>
<reference evidence="9" key="2">
    <citation type="journal article" date="2021" name="Microbiome">
        <title>Successional dynamics and alternative stable states in a saline activated sludge microbial community over 9 years.</title>
        <authorList>
            <person name="Wang Y."/>
            <person name="Ye J."/>
            <person name="Ju F."/>
            <person name="Liu L."/>
            <person name="Boyd J.A."/>
            <person name="Deng Y."/>
            <person name="Parks D.H."/>
            <person name="Jiang X."/>
            <person name="Yin X."/>
            <person name="Woodcroft B.J."/>
            <person name="Tyson G.W."/>
            <person name="Hugenholtz P."/>
            <person name="Polz M.F."/>
            <person name="Zhang T."/>
        </authorList>
    </citation>
    <scope>NUCLEOTIDE SEQUENCE</scope>
    <source>
        <strain evidence="9">HKST-UBA13</strain>
    </source>
</reference>
<dbReference type="AlphaFoldDB" id="A0A955ICU0"/>
<name>A0A955ICU0_9BACT</name>
<keyword evidence="6 7" id="KW-0472">Membrane</keyword>
<sequence>MRQKTKNQHKNKFLGLDSTFFTADIARERKYLFENIALMVAGGLSIADVLDSLQRELKSTKIKNMVGRMYEDVLSGEPFWKALQKTKLLSDHLLSIIRIGEQSGRLSENLQIVVEQKERDADFRNKVRSASLYPGIVTALMVIVTLGIGIFILPQLAKIYENIGVELPTITKIMIAIGNFMAEYGFILGPVIMIALIGIIFLLFVYKGTKFLGQLILLRTPVIGRLLKEVEISRLGFLLGTLLEAGIPLNEGLKLLQESTSLNNYEKLYKQWVDSIESGYSFQETFQKVKLTQKLIPIYPRQAIITGEKTTSLGKSLLNIGKVYKKKNENTAKDLSVLLEPVLLILVWLGVSAIAFAVILPIYSLVGNINELSDPQQSQTKAPTSENVSNFNAIRDSEVADNSTGELKIISTSADVFDAINGSVVNVVNNGDIYNYIDTQSGWYLIEISNKQPVWIQADNVEIL</sequence>
<dbReference type="InterPro" id="IPR042094">
    <property type="entry name" value="T2SS_GspF_sf"/>
</dbReference>
<evidence type="ECO:0000256" key="5">
    <source>
        <dbReference type="ARBA" id="ARBA00022989"/>
    </source>
</evidence>
<dbReference type="Pfam" id="PF00482">
    <property type="entry name" value="T2SSF"/>
    <property type="match status" value="2"/>
</dbReference>
<comment type="subcellular location">
    <subcellularLocation>
        <location evidence="1">Cell membrane</location>
        <topology evidence="1">Multi-pass membrane protein</topology>
    </subcellularLocation>
</comment>
<dbReference type="Gene3D" id="1.20.81.30">
    <property type="entry name" value="Type II secretion system (T2SS), domain F"/>
    <property type="match status" value="2"/>
</dbReference>
<evidence type="ECO:0000256" key="7">
    <source>
        <dbReference type="SAM" id="Phobius"/>
    </source>
</evidence>
<dbReference type="GO" id="GO:0005886">
    <property type="term" value="C:plasma membrane"/>
    <property type="evidence" value="ECO:0007669"/>
    <property type="project" value="UniProtKB-SubCell"/>
</dbReference>
<evidence type="ECO:0000256" key="1">
    <source>
        <dbReference type="ARBA" id="ARBA00004651"/>
    </source>
</evidence>
<accession>A0A955ICU0</accession>
<dbReference type="InterPro" id="IPR018076">
    <property type="entry name" value="T2SS_GspF_dom"/>
</dbReference>
<proteinExistence type="inferred from homology"/>
<gene>
    <name evidence="9" type="ORF">KC678_03045</name>
</gene>
<organism evidence="9 10">
    <name type="scientific">Candidatus Dojkabacteria bacterium</name>
    <dbReference type="NCBI Taxonomy" id="2099670"/>
    <lineage>
        <taxon>Bacteria</taxon>
        <taxon>Candidatus Dojkabacteria</taxon>
    </lineage>
</organism>
<evidence type="ECO:0000259" key="8">
    <source>
        <dbReference type="Pfam" id="PF00482"/>
    </source>
</evidence>